<keyword evidence="4" id="KW-1185">Reference proteome</keyword>
<organism evidence="3 4">
    <name type="scientific">Ascobolus immersus RN42</name>
    <dbReference type="NCBI Taxonomy" id="1160509"/>
    <lineage>
        <taxon>Eukaryota</taxon>
        <taxon>Fungi</taxon>
        <taxon>Dikarya</taxon>
        <taxon>Ascomycota</taxon>
        <taxon>Pezizomycotina</taxon>
        <taxon>Pezizomycetes</taxon>
        <taxon>Pezizales</taxon>
        <taxon>Ascobolaceae</taxon>
        <taxon>Ascobolus</taxon>
    </lineage>
</organism>
<dbReference type="EMBL" id="ML119684">
    <property type="protein sequence ID" value="RPA80918.1"/>
    <property type="molecule type" value="Genomic_DNA"/>
</dbReference>
<evidence type="ECO:0000313" key="3">
    <source>
        <dbReference type="EMBL" id="RPA80918.1"/>
    </source>
</evidence>
<dbReference type="AlphaFoldDB" id="A0A3N4I8E6"/>
<accession>A0A3N4I8E6</accession>
<dbReference type="OrthoDB" id="549243at2759"/>
<feature type="chain" id="PRO_5018079133" evidence="2">
    <location>
        <begin position="17"/>
        <end position="493"/>
    </location>
</feature>
<dbReference type="Proteomes" id="UP000275078">
    <property type="component" value="Unassembled WGS sequence"/>
</dbReference>
<feature type="region of interest" description="Disordered" evidence="1">
    <location>
        <begin position="126"/>
        <end position="154"/>
    </location>
</feature>
<name>A0A3N4I8E6_ASCIM</name>
<gene>
    <name evidence="3" type="ORF">BJ508DRAFT_346842</name>
</gene>
<protein>
    <submittedName>
        <fullName evidence="3">Uncharacterized protein</fullName>
    </submittedName>
</protein>
<evidence type="ECO:0000256" key="1">
    <source>
        <dbReference type="SAM" id="MobiDB-lite"/>
    </source>
</evidence>
<proteinExistence type="predicted"/>
<evidence type="ECO:0000313" key="4">
    <source>
        <dbReference type="Proteomes" id="UP000275078"/>
    </source>
</evidence>
<reference evidence="3 4" key="1">
    <citation type="journal article" date="2018" name="Nat. Ecol. Evol.">
        <title>Pezizomycetes genomes reveal the molecular basis of ectomycorrhizal truffle lifestyle.</title>
        <authorList>
            <person name="Murat C."/>
            <person name="Payen T."/>
            <person name="Noel B."/>
            <person name="Kuo A."/>
            <person name="Morin E."/>
            <person name="Chen J."/>
            <person name="Kohler A."/>
            <person name="Krizsan K."/>
            <person name="Balestrini R."/>
            <person name="Da Silva C."/>
            <person name="Montanini B."/>
            <person name="Hainaut M."/>
            <person name="Levati E."/>
            <person name="Barry K.W."/>
            <person name="Belfiori B."/>
            <person name="Cichocki N."/>
            <person name="Clum A."/>
            <person name="Dockter R.B."/>
            <person name="Fauchery L."/>
            <person name="Guy J."/>
            <person name="Iotti M."/>
            <person name="Le Tacon F."/>
            <person name="Lindquist E.A."/>
            <person name="Lipzen A."/>
            <person name="Malagnac F."/>
            <person name="Mello A."/>
            <person name="Molinier V."/>
            <person name="Miyauchi S."/>
            <person name="Poulain J."/>
            <person name="Riccioni C."/>
            <person name="Rubini A."/>
            <person name="Sitrit Y."/>
            <person name="Splivallo R."/>
            <person name="Traeger S."/>
            <person name="Wang M."/>
            <person name="Zifcakova L."/>
            <person name="Wipf D."/>
            <person name="Zambonelli A."/>
            <person name="Paolocci F."/>
            <person name="Nowrousian M."/>
            <person name="Ottonello S."/>
            <person name="Baldrian P."/>
            <person name="Spatafora J.W."/>
            <person name="Henrissat B."/>
            <person name="Nagy L.G."/>
            <person name="Aury J.M."/>
            <person name="Wincker P."/>
            <person name="Grigoriev I.V."/>
            <person name="Bonfante P."/>
            <person name="Martin F.M."/>
        </authorList>
    </citation>
    <scope>NUCLEOTIDE SEQUENCE [LARGE SCALE GENOMIC DNA]</scope>
    <source>
        <strain evidence="3 4">RN42</strain>
    </source>
</reference>
<sequence>MRFLVFLPLLAATSFALPSNPYQERQRIPANEAFYNTLDPSWTSISNYTSLKSDSGTRLEKTRLSGLPEETEAEFWNLTDNPVVQAACLVSRGYDLNGRPISPELSIIPGVKPCLTAANKEEFRNYTPKIENRPRKTGQGSTATGGRRDRSGRIRTKEQEDFMQLSGQDPLLLPPASNANGYPRTQCILSGASIPEERPPMRQSNHEVSVIMASHLETVLFQHSRAMVVKGDYRQHPASPDEYPTLLSLWRFQPTLSPLNLLTPTFRLRTASGPATLRDLGVLSHGHSSAQEDSSDVRLYLEILWQHPPSSSWSRSRLPREGTGSLLYYSKLATLLFGETGILVLPRKVVSCNYPGRIIEDTGVKLEYKTCSFAVEYGFGSDPLEEHKSICVFDLLRAIEADRILREEWAFRKKHAGMRKGDDAFGNTSGNPKDPGHGNVLLPDLIWWIWEKRQLWGVYDRCWHVEWKIARLLGIPVPPRSWRDMEGWAWSEC</sequence>
<evidence type="ECO:0000256" key="2">
    <source>
        <dbReference type="SAM" id="SignalP"/>
    </source>
</evidence>
<feature type="signal peptide" evidence="2">
    <location>
        <begin position="1"/>
        <end position="16"/>
    </location>
</feature>
<keyword evidence="2" id="KW-0732">Signal</keyword>